<dbReference type="NCBIfam" id="NF000642">
    <property type="entry name" value="PRK00024.1"/>
    <property type="match status" value="1"/>
</dbReference>
<dbReference type="NCBIfam" id="TIGR00608">
    <property type="entry name" value="radc"/>
    <property type="match status" value="1"/>
</dbReference>
<evidence type="ECO:0000313" key="9">
    <source>
        <dbReference type="EMBL" id="MBU5335254.1"/>
    </source>
</evidence>
<dbReference type="InterPro" id="IPR025657">
    <property type="entry name" value="RadC_JAB"/>
</dbReference>
<dbReference type="Pfam" id="PF04002">
    <property type="entry name" value="RadC"/>
    <property type="match status" value="1"/>
</dbReference>
<dbReference type="Proteomes" id="UP001196301">
    <property type="component" value="Unassembled WGS sequence"/>
</dbReference>
<dbReference type="EMBL" id="JAHLOQ010000003">
    <property type="protein sequence ID" value="MBU5335254.1"/>
    <property type="molecule type" value="Genomic_DNA"/>
</dbReference>
<dbReference type="Pfam" id="PF20582">
    <property type="entry name" value="UPF0758_N"/>
    <property type="match status" value="1"/>
</dbReference>
<keyword evidence="3" id="KW-0479">Metal-binding</keyword>
<evidence type="ECO:0000259" key="8">
    <source>
        <dbReference type="PROSITE" id="PS50249"/>
    </source>
</evidence>
<protein>
    <submittedName>
        <fullName evidence="9">DNA repair protein RadC</fullName>
    </submittedName>
</protein>
<dbReference type="PROSITE" id="PS50249">
    <property type="entry name" value="MPN"/>
    <property type="match status" value="1"/>
</dbReference>
<evidence type="ECO:0000256" key="1">
    <source>
        <dbReference type="ARBA" id="ARBA00010243"/>
    </source>
</evidence>
<evidence type="ECO:0000256" key="7">
    <source>
        <dbReference type="RuleBase" id="RU003797"/>
    </source>
</evidence>
<keyword evidence="6" id="KW-0482">Metalloprotease</keyword>
<reference evidence="9 10" key="1">
    <citation type="submission" date="2021-06" db="EMBL/GenBank/DDBJ databases">
        <authorList>
            <person name="Sun Q."/>
            <person name="Li D."/>
        </authorList>
    </citation>
    <scope>NUCLEOTIDE SEQUENCE [LARGE SCALE GENOMIC DNA]</scope>
    <source>
        <strain evidence="9 10">N19</strain>
    </source>
</reference>
<keyword evidence="5" id="KW-0862">Zinc</keyword>
<name>A0ABS6DU08_9FIRM</name>
<evidence type="ECO:0000256" key="3">
    <source>
        <dbReference type="ARBA" id="ARBA00022723"/>
    </source>
</evidence>
<evidence type="ECO:0000256" key="2">
    <source>
        <dbReference type="ARBA" id="ARBA00022670"/>
    </source>
</evidence>
<organism evidence="9 10">
    <name type="scientific">Intestinibacter bartlettii</name>
    <dbReference type="NCBI Taxonomy" id="261299"/>
    <lineage>
        <taxon>Bacteria</taxon>
        <taxon>Bacillati</taxon>
        <taxon>Bacillota</taxon>
        <taxon>Clostridia</taxon>
        <taxon>Peptostreptococcales</taxon>
        <taxon>Peptostreptococcaceae</taxon>
        <taxon>Intestinibacter</taxon>
    </lineage>
</organism>
<sequence length="235" mass="26755">MIHLQETLNKGLNIKNMLIEERPREKMLTKGVKSLSDAELLAIIIRTGNKKYNAIELSNQIFKEKLINIRDLYDISIEELCSIDGIGLTKATQIKAAIELGVRASSYKPPKYKIKNPWDIYKYYMDILRYESKEIFKIVLLNTKNEIITDIDISVGTLNSSLVHPREVFRAAIRRSSNKIILIHNHPSGCPTPSAEDKVVTNRLVNCGEIIGIEVIDHIIIGDGLYFSFKENMLI</sequence>
<evidence type="ECO:0000256" key="6">
    <source>
        <dbReference type="ARBA" id="ARBA00023049"/>
    </source>
</evidence>
<dbReference type="PANTHER" id="PTHR30471">
    <property type="entry name" value="DNA REPAIR PROTEIN RADC"/>
    <property type="match status" value="1"/>
</dbReference>
<feature type="domain" description="MPN" evidence="8">
    <location>
        <begin position="113"/>
        <end position="235"/>
    </location>
</feature>
<evidence type="ECO:0000256" key="4">
    <source>
        <dbReference type="ARBA" id="ARBA00022801"/>
    </source>
</evidence>
<dbReference type="CDD" id="cd08071">
    <property type="entry name" value="MPN_DUF2466"/>
    <property type="match status" value="1"/>
</dbReference>
<dbReference type="InterPro" id="IPR046778">
    <property type="entry name" value="UPF0758_N"/>
</dbReference>
<gene>
    <name evidence="9" type="primary">radC</name>
    <name evidence="9" type="ORF">KQI20_02255</name>
</gene>
<keyword evidence="2" id="KW-0645">Protease</keyword>
<keyword evidence="4" id="KW-0378">Hydrolase</keyword>
<comment type="caution">
    <text evidence="9">The sequence shown here is derived from an EMBL/GenBank/DDBJ whole genome shotgun (WGS) entry which is preliminary data.</text>
</comment>
<comment type="similarity">
    <text evidence="1 7">Belongs to the UPF0758 family.</text>
</comment>
<accession>A0ABS6DU08</accession>
<evidence type="ECO:0000313" key="10">
    <source>
        <dbReference type="Proteomes" id="UP001196301"/>
    </source>
</evidence>
<dbReference type="InterPro" id="IPR020891">
    <property type="entry name" value="UPF0758_CS"/>
</dbReference>
<keyword evidence="10" id="KW-1185">Reference proteome</keyword>
<dbReference type="InterPro" id="IPR001405">
    <property type="entry name" value="UPF0758"/>
</dbReference>
<evidence type="ECO:0000256" key="5">
    <source>
        <dbReference type="ARBA" id="ARBA00022833"/>
    </source>
</evidence>
<dbReference type="RefSeq" id="WP_216568405.1">
    <property type="nucleotide sequence ID" value="NZ_JAHLOQ010000003.1"/>
</dbReference>
<dbReference type="InterPro" id="IPR037518">
    <property type="entry name" value="MPN"/>
</dbReference>
<proteinExistence type="inferred from homology"/>
<dbReference type="PANTHER" id="PTHR30471:SF3">
    <property type="entry name" value="UPF0758 PROTEIN YEES-RELATED"/>
    <property type="match status" value="1"/>
</dbReference>
<dbReference type="PROSITE" id="PS01302">
    <property type="entry name" value="UPF0758"/>
    <property type="match status" value="1"/>
</dbReference>